<dbReference type="Proteomes" id="UP001146120">
    <property type="component" value="Unassembled WGS sequence"/>
</dbReference>
<name>A0AAV2YTY6_9STRA</name>
<reference evidence="1" key="2">
    <citation type="journal article" date="2023" name="Microbiol Resour">
        <title>Decontamination and Annotation of the Draft Genome Sequence of the Oomycete Lagenidium giganteum ARSEF 373.</title>
        <authorList>
            <person name="Morgan W.R."/>
            <person name="Tartar A."/>
        </authorList>
    </citation>
    <scope>NUCLEOTIDE SEQUENCE</scope>
    <source>
        <strain evidence="1">ARSEF 373</strain>
    </source>
</reference>
<accession>A0AAV2YTY6</accession>
<protein>
    <submittedName>
        <fullName evidence="1">Uncharacterized protein</fullName>
    </submittedName>
</protein>
<reference evidence="1" key="1">
    <citation type="submission" date="2022-11" db="EMBL/GenBank/DDBJ databases">
        <authorList>
            <person name="Morgan W.R."/>
            <person name="Tartar A."/>
        </authorList>
    </citation>
    <scope>NUCLEOTIDE SEQUENCE</scope>
    <source>
        <strain evidence="1">ARSEF 373</strain>
    </source>
</reference>
<proteinExistence type="predicted"/>
<comment type="caution">
    <text evidence="1">The sequence shown here is derived from an EMBL/GenBank/DDBJ whole genome shotgun (WGS) entry which is preliminary data.</text>
</comment>
<evidence type="ECO:0000313" key="1">
    <source>
        <dbReference type="EMBL" id="DAZ97741.1"/>
    </source>
</evidence>
<sequence length="209" mass="22987">MTTFGQDPRLHNNIEISTGFEFMSGFPSATNPLKMHDEMLAPLFAQKDTSDMLAAEDIDMWSEATFKAGLDQSMIAMPDGACAEFGFVTHHGSATKSPAWGSRAQSCSMELNSSPNCIKHRGASSPWGDSSDGVRLEPSHEPCTDDIPWCDLVFWLGNSLTGEVECSCNTCVCERSNAYLHMHGHHSERFERLSARIPVISMPRIEGVN</sequence>
<keyword evidence="2" id="KW-1185">Reference proteome</keyword>
<gene>
    <name evidence="1" type="ORF">N0F65_009021</name>
</gene>
<organism evidence="1 2">
    <name type="scientific">Lagenidium giganteum</name>
    <dbReference type="NCBI Taxonomy" id="4803"/>
    <lineage>
        <taxon>Eukaryota</taxon>
        <taxon>Sar</taxon>
        <taxon>Stramenopiles</taxon>
        <taxon>Oomycota</taxon>
        <taxon>Peronosporomycetes</taxon>
        <taxon>Pythiales</taxon>
        <taxon>Pythiaceae</taxon>
    </lineage>
</organism>
<dbReference type="AlphaFoldDB" id="A0AAV2YTY6"/>
<evidence type="ECO:0000313" key="2">
    <source>
        <dbReference type="Proteomes" id="UP001146120"/>
    </source>
</evidence>
<dbReference type="EMBL" id="DAKRPA010000126">
    <property type="protein sequence ID" value="DAZ97741.1"/>
    <property type="molecule type" value="Genomic_DNA"/>
</dbReference>